<name>A0A3M7RGL5_BRAPC</name>
<dbReference type="EMBL" id="REGN01003425">
    <property type="protein sequence ID" value="RNA22607.1"/>
    <property type="molecule type" value="Genomic_DNA"/>
</dbReference>
<dbReference type="AlphaFoldDB" id="A0A3M7RGL5"/>
<accession>A0A3M7RGL5</accession>
<keyword evidence="4" id="KW-1185">Reference proteome</keyword>
<keyword evidence="1" id="KW-0677">Repeat</keyword>
<dbReference type="SUPFAM" id="SSF57196">
    <property type="entry name" value="EGF/Laminin"/>
    <property type="match status" value="1"/>
</dbReference>
<gene>
    <name evidence="3" type="ORF">BpHYR1_021022</name>
</gene>
<feature type="non-terminal residue" evidence="3">
    <location>
        <position position="92"/>
    </location>
</feature>
<dbReference type="Gene3D" id="2.10.25.10">
    <property type="entry name" value="Laminin"/>
    <property type="match status" value="1"/>
</dbReference>
<evidence type="ECO:0000256" key="1">
    <source>
        <dbReference type="ARBA" id="ARBA00022737"/>
    </source>
</evidence>
<feature type="domain" description="Integrin beta epidermal growth factor-like" evidence="2">
    <location>
        <begin position="60"/>
        <end position="83"/>
    </location>
</feature>
<evidence type="ECO:0000313" key="3">
    <source>
        <dbReference type="EMBL" id="RNA22607.1"/>
    </source>
</evidence>
<comment type="caution">
    <text evidence="3">The sequence shown here is derived from an EMBL/GenBank/DDBJ whole genome shotgun (WGS) entry which is preliminary data.</text>
</comment>
<dbReference type="InterPro" id="IPR057073">
    <property type="entry name" value="EGF_integrin_2"/>
</dbReference>
<sequence>MAPDKCCYLIFSGNPSNNMNLQLNFYGQNIPHSDSPIFLGIKLDQNLCFNSQVHPRQSGPDGEKIICNNQGRCNCGQCVCMPNLKTIRSDLI</sequence>
<evidence type="ECO:0000313" key="4">
    <source>
        <dbReference type="Proteomes" id="UP000276133"/>
    </source>
</evidence>
<reference evidence="3 4" key="1">
    <citation type="journal article" date="2018" name="Sci. Rep.">
        <title>Genomic signatures of local adaptation to the degree of environmental predictability in rotifers.</title>
        <authorList>
            <person name="Franch-Gras L."/>
            <person name="Hahn C."/>
            <person name="Garcia-Roger E.M."/>
            <person name="Carmona M.J."/>
            <person name="Serra M."/>
            <person name="Gomez A."/>
        </authorList>
    </citation>
    <scope>NUCLEOTIDE SEQUENCE [LARGE SCALE GENOMIC DNA]</scope>
    <source>
        <strain evidence="3">HYR1</strain>
    </source>
</reference>
<dbReference type="Proteomes" id="UP000276133">
    <property type="component" value="Unassembled WGS sequence"/>
</dbReference>
<organism evidence="3 4">
    <name type="scientific">Brachionus plicatilis</name>
    <name type="common">Marine rotifer</name>
    <name type="synonym">Brachionus muelleri</name>
    <dbReference type="NCBI Taxonomy" id="10195"/>
    <lineage>
        <taxon>Eukaryota</taxon>
        <taxon>Metazoa</taxon>
        <taxon>Spiralia</taxon>
        <taxon>Gnathifera</taxon>
        <taxon>Rotifera</taxon>
        <taxon>Eurotatoria</taxon>
        <taxon>Monogononta</taxon>
        <taxon>Pseudotrocha</taxon>
        <taxon>Ploima</taxon>
        <taxon>Brachionidae</taxon>
        <taxon>Brachionus</taxon>
    </lineage>
</organism>
<protein>
    <recommendedName>
        <fullName evidence="2">Integrin beta epidermal growth factor-like domain-containing protein</fullName>
    </recommendedName>
</protein>
<dbReference type="Pfam" id="PF23105">
    <property type="entry name" value="EGF_integrin"/>
    <property type="match status" value="1"/>
</dbReference>
<proteinExistence type="predicted"/>
<evidence type="ECO:0000259" key="2">
    <source>
        <dbReference type="Pfam" id="PF23105"/>
    </source>
</evidence>